<evidence type="ECO:0000313" key="1">
    <source>
        <dbReference type="EMBL" id="MCY9521572.1"/>
    </source>
</evidence>
<sequence>MNKLRELIHQPIPVERIEDMPAEALIEHVSLRMYNPEVASLRERETLERINALQDYEIMSGIRRISVKYGMTAQQLRDNVNLQAPCEISQLAEL</sequence>
<protein>
    <submittedName>
        <fullName evidence="1">Uncharacterized protein</fullName>
    </submittedName>
</protein>
<comment type="caution">
    <text evidence="1">The sequence shown here is derived from an EMBL/GenBank/DDBJ whole genome shotgun (WGS) entry which is preliminary data.</text>
</comment>
<dbReference type="EMBL" id="JAMDLW010000023">
    <property type="protein sequence ID" value="MCY9521572.1"/>
    <property type="molecule type" value="Genomic_DNA"/>
</dbReference>
<proteinExistence type="predicted"/>
<gene>
    <name evidence="1" type="ORF">M5X09_18185</name>
</gene>
<dbReference type="RefSeq" id="WP_206096870.1">
    <property type="nucleotide sequence ID" value="NZ_JAFFHZ010000001.1"/>
</dbReference>
<organism evidence="1 2">
    <name type="scientific">Paenibacillus apiarius</name>
    <dbReference type="NCBI Taxonomy" id="46240"/>
    <lineage>
        <taxon>Bacteria</taxon>
        <taxon>Bacillati</taxon>
        <taxon>Bacillota</taxon>
        <taxon>Bacilli</taxon>
        <taxon>Bacillales</taxon>
        <taxon>Paenibacillaceae</taxon>
        <taxon>Paenibacillus</taxon>
    </lineage>
</organism>
<name>A0ABT4DW36_9BACL</name>
<keyword evidence="2" id="KW-1185">Reference proteome</keyword>
<evidence type="ECO:0000313" key="2">
    <source>
        <dbReference type="Proteomes" id="UP001207626"/>
    </source>
</evidence>
<dbReference type="Proteomes" id="UP001207626">
    <property type="component" value="Unassembled WGS sequence"/>
</dbReference>
<accession>A0ABT4DW36</accession>
<dbReference type="GeneID" id="77004832"/>
<reference evidence="1 2" key="1">
    <citation type="submission" date="2022-05" db="EMBL/GenBank/DDBJ databases">
        <title>Genome Sequencing of Bee-Associated Microbes.</title>
        <authorList>
            <person name="Dunlap C."/>
        </authorList>
    </citation>
    <scope>NUCLEOTIDE SEQUENCE [LARGE SCALE GENOMIC DNA]</scope>
    <source>
        <strain evidence="1 2">NRRL NRS-1438</strain>
    </source>
</reference>